<comment type="similarity">
    <text evidence="1 5">Belongs to the universal ribosomal protein uS2 family.</text>
</comment>
<evidence type="ECO:0000256" key="1">
    <source>
        <dbReference type="ARBA" id="ARBA00006242"/>
    </source>
</evidence>
<dbReference type="HAMAP" id="MF_00291_B">
    <property type="entry name" value="Ribosomal_uS2_B"/>
    <property type="match status" value="1"/>
</dbReference>
<protein>
    <recommendedName>
        <fullName evidence="4 5">Small ribosomal subunit protein uS2</fullName>
    </recommendedName>
</protein>
<dbReference type="GO" id="GO:0006412">
    <property type="term" value="P:translation"/>
    <property type="evidence" value="ECO:0007669"/>
    <property type="project" value="UniProtKB-UniRule"/>
</dbReference>
<dbReference type="Proteomes" id="UP000092845">
    <property type="component" value="Unassembled WGS sequence"/>
</dbReference>
<dbReference type="Pfam" id="PF00318">
    <property type="entry name" value="Ribosomal_S2"/>
    <property type="match status" value="2"/>
</dbReference>
<keyword evidence="3 5" id="KW-0687">Ribonucleoprotein</keyword>
<keyword evidence="2 5" id="KW-0689">Ribosomal protein</keyword>
<reference evidence="7" key="1">
    <citation type="submission" date="2016-04" db="EMBL/GenBank/DDBJ databases">
        <authorList>
            <person name="Szabo Gitta"/>
        </authorList>
    </citation>
    <scope>NUCLEOTIDE SEQUENCE [LARGE SCALE GENOMIC DNA]</scope>
</reference>
<dbReference type="PANTHER" id="PTHR12534">
    <property type="entry name" value="30S RIBOSOMAL PROTEIN S2 PROKARYOTIC AND ORGANELLAR"/>
    <property type="match status" value="1"/>
</dbReference>
<accession>A0A1C3K8Z4</accession>
<dbReference type="NCBIfam" id="TIGR01011">
    <property type="entry name" value="rpsB_bact"/>
    <property type="match status" value="1"/>
</dbReference>
<dbReference type="AlphaFoldDB" id="A0A1C3K8Z4"/>
<evidence type="ECO:0000313" key="6">
    <source>
        <dbReference type="EMBL" id="SBT63003.1"/>
    </source>
</evidence>
<dbReference type="PRINTS" id="PR00395">
    <property type="entry name" value="RIBOSOMALS2"/>
</dbReference>
<evidence type="ECO:0000313" key="7">
    <source>
        <dbReference type="Proteomes" id="UP000092845"/>
    </source>
</evidence>
<dbReference type="GO" id="GO:0003735">
    <property type="term" value="F:structural constituent of ribosome"/>
    <property type="evidence" value="ECO:0007669"/>
    <property type="project" value="InterPro"/>
</dbReference>
<evidence type="ECO:0000256" key="5">
    <source>
        <dbReference type="HAMAP-Rule" id="MF_00291"/>
    </source>
</evidence>
<dbReference type="InterPro" id="IPR001865">
    <property type="entry name" value="Ribosomal_uS2"/>
</dbReference>
<dbReference type="EMBL" id="FLRF01000003">
    <property type="protein sequence ID" value="SBT63003.1"/>
    <property type="molecule type" value="Genomic_DNA"/>
</dbReference>
<proteinExistence type="inferred from homology"/>
<dbReference type="CDD" id="cd01425">
    <property type="entry name" value="RPS2"/>
    <property type="match status" value="1"/>
</dbReference>
<evidence type="ECO:0000256" key="4">
    <source>
        <dbReference type="ARBA" id="ARBA00035256"/>
    </source>
</evidence>
<dbReference type="InterPro" id="IPR005706">
    <property type="entry name" value="Ribosomal_uS2_bac/mit/plastid"/>
</dbReference>
<gene>
    <name evidence="5 6" type="primary">rpsB</name>
    <name evidence="6" type="ORF">TREMTM_C_00550</name>
</gene>
<evidence type="ECO:0000256" key="2">
    <source>
        <dbReference type="ARBA" id="ARBA00022980"/>
    </source>
</evidence>
<name>A0A1C3K8Z4_TREPR</name>
<dbReference type="GO" id="GO:0022627">
    <property type="term" value="C:cytosolic small ribosomal subunit"/>
    <property type="evidence" value="ECO:0007669"/>
    <property type="project" value="TreeGrafter"/>
</dbReference>
<sequence length="225" mass="24910">MPSAPYTMHGPKPRHGLHATWAQPLQPLLNMRHGVIRKFLEFGAHIGHTSSTLRVGMDKYILCLRGPQCIIDPAKAVLRLRLAASFLRGLVWEGKVVLFLCTDLGHSQHVARFADRLGMPAITDRWRGGTLTNFSTLAPRLKAYSPSMNRMPDALFIVGLRRHAIALREARKVGVPVVAIVDTNCSPCGVDYPIPGNDDSAQAVRMYTSSLAQYIDRCHALHQPC</sequence>
<evidence type="ECO:0000256" key="3">
    <source>
        <dbReference type="ARBA" id="ARBA00023274"/>
    </source>
</evidence>
<dbReference type="PANTHER" id="PTHR12534:SF0">
    <property type="entry name" value="SMALL RIBOSOMAL SUBUNIT PROTEIN US2M"/>
    <property type="match status" value="1"/>
</dbReference>
<organism evidence="6 7">
    <name type="scientific">Tremblaya princeps</name>
    <dbReference type="NCBI Taxonomy" id="189385"/>
    <lineage>
        <taxon>Bacteria</taxon>
        <taxon>Pseudomonadati</taxon>
        <taxon>Pseudomonadota</taxon>
        <taxon>Betaproteobacteria</taxon>
        <taxon>Candidatus Tremblayella</taxon>
    </lineage>
</organism>
<dbReference type="SUPFAM" id="SSF52313">
    <property type="entry name" value="Ribosomal protein S2"/>
    <property type="match status" value="1"/>
</dbReference>
<dbReference type="InterPro" id="IPR023591">
    <property type="entry name" value="Ribosomal_uS2_flav_dom_sf"/>
</dbReference>
<dbReference type="Gene3D" id="3.40.50.10490">
    <property type="entry name" value="Glucose-6-phosphate isomerase like protein, domain 1"/>
    <property type="match status" value="1"/>
</dbReference>